<dbReference type="GO" id="GO:0004869">
    <property type="term" value="F:cysteine-type endopeptidase inhibitor activity"/>
    <property type="evidence" value="ECO:0007669"/>
    <property type="project" value="UniProtKB-KW"/>
</dbReference>
<dbReference type="HOGENOM" id="CLU_139305_1_0_1"/>
<protein>
    <submittedName>
        <fullName evidence="6">Unplaced genomic scaffold K443scaffold_67, whole genome shotgun sequence</fullName>
    </submittedName>
</protein>
<proteinExistence type="inferred from homology"/>
<reference evidence="7" key="2">
    <citation type="submission" date="2015-01" db="EMBL/GenBank/DDBJ databases">
        <title>Evolutionary Origins and Diversification of the Mycorrhizal Mutualists.</title>
        <authorList>
            <consortium name="DOE Joint Genome Institute"/>
            <consortium name="Mycorrhizal Genomics Consortium"/>
            <person name="Kohler A."/>
            <person name="Kuo A."/>
            <person name="Nagy L.G."/>
            <person name="Floudas D."/>
            <person name="Copeland A."/>
            <person name="Barry K.W."/>
            <person name="Cichocki N."/>
            <person name="Veneault-Fourrey C."/>
            <person name="LaButti K."/>
            <person name="Lindquist E.A."/>
            <person name="Lipzen A."/>
            <person name="Lundell T."/>
            <person name="Morin E."/>
            <person name="Murat C."/>
            <person name="Riley R."/>
            <person name="Ohm R."/>
            <person name="Sun H."/>
            <person name="Tunlid A."/>
            <person name="Henrissat B."/>
            <person name="Grigoriev I.V."/>
            <person name="Hibbett D.S."/>
            <person name="Martin F."/>
        </authorList>
    </citation>
    <scope>NUCLEOTIDE SEQUENCE [LARGE SCALE GENOMIC DNA]</scope>
    <source>
        <strain evidence="7">LaAM-08-1</strain>
    </source>
</reference>
<organism evidence="6 7">
    <name type="scientific">Laccaria amethystina LaAM-08-1</name>
    <dbReference type="NCBI Taxonomy" id="1095629"/>
    <lineage>
        <taxon>Eukaryota</taxon>
        <taxon>Fungi</taxon>
        <taxon>Dikarya</taxon>
        <taxon>Basidiomycota</taxon>
        <taxon>Agaricomycotina</taxon>
        <taxon>Agaricomycetes</taxon>
        <taxon>Agaricomycetidae</taxon>
        <taxon>Agaricales</taxon>
        <taxon>Agaricineae</taxon>
        <taxon>Hydnangiaceae</taxon>
        <taxon>Laccaria</taxon>
    </lineage>
</organism>
<keyword evidence="7" id="KW-1185">Reference proteome</keyword>
<dbReference type="Proteomes" id="UP000054477">
    <property type="component" value="Unassembled WGS sequence"/>
</dbReference>
<dbReference type="Gene3D" id="2.80.10.50">
    <property type="match status" value="1"/>
</dbReference>
<keyword evidence="2" id="KW-0646">Protease inhibitor</keyword>
<reference evidence="6 7" key="1">
    <citation type="submission" date="2014-04" db="EMBL/GenBank/DDBJ databases">
        <authorList>
            <consortium name="DOE Joint Genome Institute"/>
            <person name="Kuo A."/>
            <person name="Kohler A."/>
            <person name="Nagy L.G."/>
            <person name="Floudas D."/>
            <person name="Copeland A."/>
            <person name="Barry K.W."/>
            <person name="Cichocki N."/>
            <person name="Veneault-Fourrey C."/>
            <person name="LaButti K."/>
            <person name="Lindquist E.A."/>
            <person name="Lipzen A."/>
            <person name="Lundell T."/>
            <person name="Morin E."/>
            <person name="Murat C."/>
            <person name="Sun H."/>
            <person name="Tunlid A."/>
            <person name="Henrissat B."/>
            <person name="Grigoriev I.V."/>
            <person name="Hibbett D.S."/>
            <person name="Martin F."/>
            <person name="Nordberg H.P."/>
            <person name="Cantor M.N."/>
            <person name="Hua S.X."/>
        </authorList>
    </citation>
    <scope>NUCLEOTIDE SEQUENCE [LARGE SCALE GENOMIC DNA]</scope>
    <source>
        <strain evidence="6 7">LaAM-08-1</strain>
    </source>
</reference>
<evidence type="ECO:0000256" key="3">
    <source>
        <dbReference type="ARBA" id="ARBA00022704"/>
    </source>
</evidence>
<evidence type="ECO:0000256" key="1">
    <source>
        <dbReference type="ARBA" id="ARBA00011738"/>
    </source>
</evidence>
<dbReference type="EMBL" id="KN838602">
    <property type="protein sequence ID" value="KIK01765.1"/>
    <property type="molecule type" value="Genomic_DNA"/>
</dbReference>
<dbReference type="InterPro" id="IPR019508">
    <property type="entry name" value="Prot_inh_I48_clitocypin"/>
</dbReference>
<evidence type="ECO:0000256" key="4">
    <source>
        <dbReference type="ARBA" id="ARBA00024855"/>
    </source>
</evidence>
<name>A0A0C9WSF5_9AGAR</name>
<sequence>MSFPSGLYTLEASPPSPVGVGGLYATGNGVNEIVTVEPNRPPFVERQVWHIQAVLNGEEGQYTVTRHTTGSTFGGNWYPKDEKINSPVVTSEEVYTWFIAYSDKGPDTITIQAPILLVGVWLYVGADYDKHQAILKPVPKTHVPGAVVPYWHFKVAHLQD</sequence>
<evidence type="ECO:0000313" key="6">
    <source>
        <dbReference type="EMBL" id="KIK01765.1"/>
    </source>
</evidence>
<evidence type="ECO:0000256" key="2">
    <source>
        <dbReference type="ARBA" id="ARBA00022690"/>
    </source>
</evidence>
<evidence type="ECO:0000256" key="5">
    <source>
        <dbReference type="ARBA" id="ARBA00025775"/>
    </source>
</evidence>
<comment type="similarity">
    <text evidence="5">Belongs to the protease inhibitor I48 family.</text>
</comment>
<comment type="function">
    <text evidence="4">Binds and inhibits cysteine proteinases. Inhibits most strongly papain and cathepsin L, more weakly bromelain and cathepsin B while it is completely ineffective against cathepsin H.</text>
</comment>
<accession>A0A0C9WSF5</accession>
<dbReference type="OrthoDB" id="3121728at2759"/>
<evidence type="ECO:0000313" key="7">
    <source>
        <dbReference type="Proteomes" id="UP000054477"/>
    </source>
</evidence>
<keyword evidence="3" id="KW-0789">Thiol protease inhibitor</keyword>
<dbReference type="Pfam" id="PF10467">
    <property type="entry name" value="Inhibitor_I48"/>
    <property type="match status" value="1"/>
</dbReference>
<dbReference type="AlphaFoldDB" id="A0A0C9WSF5"/>
<gene>
    <name evidence="6" type="ORF">K443DRAFT_550937</name>
</gene>
<comment type="subunit">
    <text evidence="1">Homodimer.</text>
</comment>